<evidence type="ECO:0000256" key="4">
    <source>
        <dbReference type="ARBA" id="ARBA00022747"/>
    </source>
</evidence>
<dbReference type="OrthoDB" id="9815272at2"/>
<evidence type="ECO:0000313" key="8">
    <source>
        <dbReference type="Proteomes" id="UP000001203"/>
    </source>
</evidence>
<dbReference type="SUPFAM" id="SSF53335">
    <property type="entry name" value="S-adenosyl-L-methionine-dependent methyltransferases"/>
    <property type="match status" value="1"/>
</dbReference>
<keyword evidence="1" id="KW-0489">Methyltransferase</keyword>
<dbReference type="AlphaFoldDB" id="B1WZG5"/>
<dbReference type="Proteomes" id="UP000001203">
    <property type="component" value="Chromosome circular"/>
</dbReference>
<dbReference type="Pfam" id="PF22837">
    <property type="entry name" value="M_Eco57I_C"/>
    <property type="match status" value="1"/>
</dbReference>
<feature type="domain" description="Type II methyltransferase M.Eco57I C-terminal" evidence="6">
    <location>
        <begin position="278"/>
        <end position="502"/>
    </location>
</feature>
<keyword evidence="2" id="KW-0808">Transferase</keyword>
<evidence type="ECO:0000259" key="6">
    <source>
        <dbReference type="Pfam" id="PF22837"/>
    </source>
</evidence>
<dbReference type="REBASE" id="17686">
    <property type="entry name" value="M.Csp68KORF1767P"/>
</dbReference>
<evidence type="ECO:0000313" key="7">
    <source>
        <dbReference type="EMBL" id="ACB51117.1"/>
    </source>
</evidence>
<keyword evidence="3" id="KW-0949">S-adenosyl-L-methionine</keyword>
<accession>B1WZG5</accession>
<dbReference type="PROSITE" id="PS00092">
    <property type="entry name" value="N6_MTASE"/>
    <property type="match status" value="1"/>
</dbReference>
<evidence type="ECO:0000259" key="5">
    <source>
        <dbReference type="Pfam" id="PF02384"/>
    </source>
</evidence>
<dbReference type="STRING" id="43989.cce_1767"/>
<dbReference type="GO" id="GO:0032259">
    <property type="term" value="P:methylation"/>
    <property type="evidence" value="ECO:0007669"/>
    <property type="project" value="UniProtKB-KW"/>
</dbReference>
<dbReference type="Gene3D" id="3.40.50.150">
    <property type="entry name" value="Vaccinia Virus protein VP39"/>
    <property type="match status" value="1"/>
</dbReference>
<dbReference type="InterPro" id="IPR002052">
    <property type="entry name" value="DNA_methylase_N6_adenine_CS"/>
</dbReference>
<dbReference type="GO" id="GO:0003677">
    <property type="term" value="F:DNA binding"/>
    <property type="evidence" value="ECO:0007669"/>
    <property type="project" value="InterPro"/>
</dbReference>
<proteinExistence type="predicted"/>
<dbReference type="Pfam" id="PF02384">
    <property type="entry name" value="N6_Mtase"/>
    <property type="match status" value="1"/>
</dbReference>
<dbReference type="InterPro" id="IPR054520">
    <property type="entry name" value="M_Eco57I_C"/>
</dbReference>
<keyword evidence="8" id="KW-1185">Reference proteome</keyword>
<dbReference type="GO" id="GO:0009307">
    <property type="term" value="P:DNA restriction-modification system"/>
    <property type="evidence" value="ECO:0007669"/>
    <property type="project" value="UniProtKB-KW"/>
</dbReference>
<dbReference type="PRINTS" id="PR00507">
    <property type="entry name" value="N12N6MTFRASE"/>
</dbReference>
<reference evidence="7 8" key="1">
    <citation type="journal article" date="2008" name="Proc. Natl. Acad. Sci. U.S.A.">
        <title>The genome of Cyanothece 51142, a unicellular diazotrophic cyanobacterium important in the marine nitrogen cycle.</title>
        <authorList>
            <person name="Welsh E.A."/>
            <person name="Liberton M."/>
            <person name="Stoeckel J."/>
            <person name="Loh T."/>
            <person name="Elvitigala T."/>
            <person name="Wang C."/>
            <person name="Wollam A."/>
            <person name="Fulton R.S."/>
            <person name="Clifton S.W."/>
            <person name="Jacobs J.M."/>
            <person name="Aurora R."/>
            <person name="Ghosh B.K."/>
            <person name="Sherman L.A."/>
            <person name="Smith R.D."/>
            <person name="Wilson R.K."/>
            <person name="Pakrasi H.B."/>
        </authorList>
    </citation>
    <scope>NUCLEOTIDE SEQUENCE [LARGE SCALE GENOMIC DNA]</scope>
    <source>
        <strain evidence="8">ATCC 51142 / BH68</strain>
    </source>
</reference>
<protein>
    <submittedName>
        <fullName evidence="7">Uncharacterized protein</fullName>
    </submittedName>
</protein>
<sequence>MGKNEMYESDYILETPINYRKEYGQFFTPSLVAKMMTKWVTENKPQTILDPAFGLGVFYEEISQIKLQYQWHFTAYEIDDNILSYLDNIENNNNITILNQDYLASEINYYDAIICNPPYMRFQKFINRHDILPKIEQQIGKKLGGYSNIASIFLIKALQQLNLNGRLAFILPFEFFNTGYGKEIKQTLIENYLLKQIIIFANEKDIFPDATTTICILLCQNDQLKQDIKITNINNTQEIKEIANISNYYHRQLNNSQLPPQKKWTPIILSLVSDQKIPEGFCKLLEYGTFKRGIATGANDFFALTKSQIEQLQLNDNNVCLCITKSNLIKKAIFTDDDLELLIKQDKPIYCLDVKETNTQSVINYIKIGEEKGYHQRYLTKNRQPWYKQEKREPAPILFSVFNRGRLKVIRNFTDAINFTCYHGFYPNIFGTNLIDKLFIYLISDVGQDIIKMNKRSYGNNLDKFEPGDLNNSYCPNIDQFNAMDKQKVNEILELVKIDEKEAILMSNKLIKSIINR</sequence>
<evidence type="ECO:0000256" key="3">
    <source>
        <dbReference type="ARBA" id="ARBA00022691"/>
    </source>
</evidence>
<evidence type="ECO:0000256" key="2">
    <source>
        <dbReference type="ARBA" id="ARBA00022679"/>
    </source>
</evidence>
<organism evidence="7 8">
    <name type="scientific">Crocosphaera subtropica (strain ATCC 51142 / BH68)</name>
    <name type="common">Cyanothece sp. (strain ATCC 51142)</name>
    <dbReference type="NCBI Taxonomy" id="43989"/>
    <lineage>
        <taxon>Bacteria</taxon>
        <taxon>Bacillati</taxon>
        <taxon>Cyanobacteriota</taxon>
        <taxon>Cyanophyceae</taxon>
        <taxon>Oscillatoriophycideae</taxon>
        <taxon>Chroococcales</taxon>
        <taxon>Aphanothecaceae</taxon>
        <taxon>Crocosphaera</taxon>
        <taxon>Crocosphaera subtropica</taxon>
    </lineage>
</organism>
<gene>
    <name evidence="7" type="ordered locus">cce_1767</name>
</gene>
<dbReference type="InterPro" id="IPR050953">
    <property type="entry name" value="N4_N6_ade-DNA_methylase"/>
</dbReference>
<dbReference type="GO" id="GO:0009007">
    <property type="term" value="F:site-specific DNA-methyltransferase (adenine-specific) activity"/>
    <property type="evidence" value="ECO:0007669"/>
    <property type="project" value="UniProtKB-EC"/>
</dbReference>
<dbReference type="PANTHER" id="PTHR33841">
    <property type="entry name" value="DNA METHYLTRANSFERASE YEEA-RELATED"/>
    <property type="match status" value="1"/>
</dbReference>
<dbReference type="GO" id="GO:0008170">
    <property type="term" value="F:N-methyltransferase activity"/>
    <property type="evidence" value="ECO:0007669"/>
    <property type="project" value="InterPro"/>
</dbReference>
<dbReference type="KEGG" id="cyt:cce_1767"/>
<feature type="domain" description="DNA methylase adenine-specific" evidence="5">
    <location>
        <begin position="7"/>
        <end position="242"/>
    </location>
</feature>
<dbReference type="HOGENOM" id="CLU_020255_0_0_3"/>
<dbReference type="eggNOG" id="COG0827">
    <property type="taxonomic scope" value="Bacteria"/>
</dbReference>
<dbReference type="PANTHER" id="PTHR33841:SF5">
    <property type="entry name" value="DNA METHYLASE (MODIFICATION METHYLASE) (METHYLTRANSFERASE)-RELATED"/>
    <property type="match status" value="1"/>
</dbReference>
<keyword evidence="4" id="KW-0680">Restriction system</keyword>
<evidence type="ECO:0000256" key="1">
    <source>
        <dbReference type="ARBA" id="ARBA00022603"/>
    </source>
</evidence>
<dbReference type="EMBL" id="CP000806">
    <property type="protein sequence ID" value="ACB51117.1"/>
    <property type="molecule type" value="Genomic_DNA"/>
</dbReference>
<dbReference type="InterPro" id="IPR029063">
    <property type="entry name" value="SAM-dependent_MTases_sf"/>
</dbReference>
<dbReference type="InterPro" id="IPR003356">
    <property type="entry name" value="DNA_methylase_A-5"/>
</dbReference>
<name>B1WZG5_CROS5</name>